<dbReference type="GO" id="GO:0060261">
    <property type="term" value="P:positive regulation of transcription initiation by RNA polymerase II"/>
    <property type="evidence" value="ECO:0007669"/>
    <property type="project" value="TreeGrafter"/>
</dbReference>
<evidence type="ECO:0000256" key="3">
    <source>
        <dbReference type="ARBA" id="ARBA00019693"/>
    </source>
</evidence>
<evidence type="ECO:0000256" key="4">
    <source>
        <dbReference type="ARBA" id="ARBA00023015"/>
    </source>
</evidence>
<accession>A0A673UVX6</accession>
<dbReference type="Proteomes" id="UP000472268">
    <property type="component" value="Chromosome 17"/>
</dbReference>
<keyword evidence="7" id="KW-0539">Nucleus</keyword>
<reference evidence="9 10" key="1">
    <citation type="submission" date="2019-05" db="EMBL/GenBank/DDBJ databases">
        <title>A Chromosome-scale Meerkat (S. suricatta) Genome Assembly.</title>
        <authorList>
            <person name="Dudchenko O."/>
            <person name="Lieberman Aiden E."/>
            <person name="Tung J."/>
            <person name="Barreiro L.B."/>
            <person name="Clutton-Brock T.H."/>
        </authorList>
    </citation>
    <scope>NUCLEOTIDE SEQUENCE [LARGE SCALE GENOMIC DNA]</scope>
</reference>
<evidence type="ECO:0000256" key="7">
    <source>
        <dbReference type="ARBA" id="ARBA00023242"/>
    </source>
</evidence>
<keyword evidence="4" id="KW-0805">Transcription regulation</keyword>
<dbReference type="Pfam" id="PF11277">
    <property type="entry name" value="Med24_N"/>
    <property type="match status" value="1"/>
</dbReference>
<keyword evidence="5" id="KW-0010">Activator</keyword>
<keyword evidence="6" id="KW-0804">Transcription</keyword>
<name>A0A673UVX6_SURSU</name>
<evidence type="ECO:0000256" key="6">
    <source>
        <dbReference type="ARBA" id="ARBA00023163"/>
    </source>
</evidence>
<protein>
    <recommendedName>
        <fullName evidence="3">Mediator of RNA polymerase II transcription subunit 24</fullName>
    </recommendedName>
    <alternativeName>
        <fullName evidence="8">Mediator complex subunit 24</fullName>
    </alternativeName>
</protein>
<keyword evidence="10" id="KW-1185">Reference proteome</keyword>
<dbReference type="AlphaFoldDB" id="A0A673UVX6"/>
<sequence length="816" mass="90540">MKVVNLKQAILQAWKERWSDYQWAINMKKFFPKGATWDILNLAEALLEQAMIGPSPNPLILSYLKYAISSQMVSYSSVLTAISKFDDFSRDLCVQALLDIMDMFCDRLSCHGKAEECIGLCRSLLSALHWLLRCTAASAERLREGLEAGSPAAGEKQLAMCLQRLEKTLSSTKNRALLHIAKLEEASLHTSQGLGQGGTRANQPTASWTAIEHSLLKLGEILASLSNPQLRSQAEQCGTLIRSIPTMLAVHSEQLHKTGYPTVHAVVLLEGTMNLTGETQPLVEQLMMVKRMQHIPTPLFVLEIWKACFVGLIESPEGTEELKWTAFTFLKIPQVLVKLKKYCHGDKDFTEDVNCAFEFLLKLTPLLDKADQRCNCDCTKFLLQECSKQGLLSEASVTNLMAKRAADREHAPQLKSGENANIQPNPGLILRAEPTVTNILKTMDADHSKSPEGLLGVLGHMLSGKSLDLLLAAAAATGKLKSFARKFIKVVIMSSILEHMCADVLQQTATQIKFPSTGVDTMPYWNLLPPKRPIKEVLTDIFAKVLEKGWVDSRSIHIFDTLLHMGGVYWFCNNLIKELLKETRKEHTLRAVELLYSIFCLDMQQVTLVLLGHILPGLLTDSSKWHSLMDPPGTALAKLAVWCALSSFSSHKGQASSRQKKRHREDIEDYISLFPLDDMQPSKLMRLLSSNEEDANILSSPTDRSMSSSLSASQLHTVNMRDPLNRVLANLFLLISSILGSRTAGPHTQFVQWFMEECVDCLEQGSRGSILQFMPFTTVSELVKVSAMSSPKVVLAITDLSLSLGRQVAAKAIAAL</sequence>
<evidence type="ECO:0000313" key="9">
    <source>
        <dbReference type="Ensembl" id="ENSSSUP00005025467.1"/>
    </source>
</evidence>
<evidence type="ECO:0000313" key="10">
    <source>
        <dbReference type="Proteomes" id="UP000472268"/>
    </source>
</evidence>
<organism evidence="9 10">
    <name type="scientific">Suricata suricatta</name>
    <name type="common">Meerkat</name>
    <dbReference type="NCBI Taxonomy" id="37032"/>
    <lineage>
        <taxon>Eukaryota</taxon>
        <taxon>Metazoa</taxon>
        <taxon>Chordata</taxon>
        <taxon>Craniata</taxon>
        <taxon>Vertebrata</taxon>
        <taxon>Euteleostomi</taxon>
        <taxon>Mammalia</taxon>
        <taxon>Eutheria</taxon>
        <taxon>Laurasiatheria</taxon>
        <taxon>Carnivora</taxon>
        <taxon>Feliformia</taxon>
        <taxon>Herpestidae</taxon>
        <taxon>Suricata</taxon>
    </lineage>
</organism>
<evidence type="ECO:0000256" key="5">
    <source>
        <dbReference type="ARBA" id="ARBA00023159"/>
    </source>
</evidence>
<evidence type="ECO:0000256" key="8">
    <source>
        <dbReference type="ARBA" id="ARBA00031960"/>
    </source>
</evidence>
<comment type="similarity">
    <text evidence="2">Belongs to the Mediator complex subunit 24 family.</text>
</comment>
<gene>
    <name evidence="9" type="primary">MED24</name>
</gene>
<dbReference type="Ensembl" id="ENSSSUT00005029134.1">
    <property type="protein sequence ID" value="ENSSSUP00005025467.1"/>
    <property type="gene ID" value="ENSSSUG00005015985.1"/>
</dbReference>
<reference evidence="9" key="2">
    <citation type="submission" date="2025-08" db="UniProtKB">
        <authorList>
            <consortium name="Ensembl"/>
        </authorList>
    </citation>
    <scope>IDENTIFICATION</scope>
</reference>
<dbReference type="InterPro" id="IPR021429">
    <property type="entry name" value="Mediator_Med24"/>
</dbReference>
<comment type="subcellular location">
    <subcellularLocation>
        <location evidence="1">Nucleus</location>
    </subcellularLocation>
</comment>
<dbReference type="PANTHER" id="PTHR12898:SF1">
    <property type="entry name" value="MEDIATOR OF RNA POLYMERASE II TRANSCRIPTION SUBUNIT 24"/>
    <property type="match status" value="1"/>
</dbReference>
<dbReference type="GO" id="GO:0016592">
    <property type="term" value="C:mediator complex"/>
    <property type="evidence" value="ECO:0007669"/>
    <property type="project" value="InterPro"/>
</dbReference>
<evidence type="ECO:0000256" key="1">
    <source>
        <dbReference type="ARBA" id="ARBA00004123"/>
    </source>
</evidence>
<evidence type="ECO:0000256" key="2">
    <source>
        <dbReference type="ARBA" id="ARBA00007864"/>
    </source>
</evidence>
<reference evidence="9" key="3">
    <citation type="submission" date="2025-09" db="UniProtKB">
        <authorList>
            <consortium name="Ensembl"/>
        </authorList>
    </citation>
    <scope>IDENTIFICATION</scope>
</reference>
<dbReference type="GO" id="GO:0003712">
    <property type="term" value="F:transcription coregulator activity"/>
    <property type="evidence" value="ECO:0007669"/>
    <property type="project" value="TreeGrafter"/>
</dbReference>
<proteinExistence type="inferred from homology"/>
<dbReference type="PANTHER" id="PTHR12898">
    <property type="entry name" value="MEDIATOR OF RNA POLYMERASE II TRANSCRIPTION SUBUNIT 24"/>
    <property type="match status" value="1"/>
</dbReference>